<dbReference type="Proteomes" id="UP000241560">
    <property type="component" value="Segment"/>
</dbReference>
<name>A0A2H4PB19_9CAUD</name>
<evidence type="ECO:0000313" key="2">
    <source>
        <dbReference type="Proteomes" id="UP000241560"/>
    </source>
</evidence>
<dbReference type="KEGG" id="vg:54986241"/>
<protein>
    <submittedName>
        <fullName evidence="1">Uncharacterized protein</fullName>
    </submittedName>
</protein>
<keyword evidence="2" id="KW-1185">Reference proteome</keyword>
<dbReference type="GeneID" id="54986241"/>
<evidence type="ECO:0000313" key="1">
    <source>
        <dbReference type="EMBL" id="ATW59434.1"/>
    </source>
</evidence>
<dbReference type="EMBL" id="MG252693">
    <property type="protein sequence ID" value="ATW59434.1"/>
    <property type="molecule type" value="Genomic_DNA"/>
</dbReference>
<organism evidence="1 2">
    <name type="scientific">Lactobacillus phage Lenus</name>
    <dbReference type="NCBI Taxonomy" id="2053682"/>
    <lineage>
        <taxon>Viruses</taxon>
        <taxon>Duplodnaviria</taxon>
        <taxon>Heunggongvirae</taxon>
        <taxon>Uroviricota</taxon>
        <taxon>Caudoviricetes</taxon>
        <taxon>Tybeckvirinae</taxon>
        <taxon>Lenusvirus</taxon>
        <taxon>Lenusvirus lenus</taxon>
    </lineage>
</organism>
<accession>A0A2H4PB19</accession>
<sequence length="109" mass="12380">MKPMSNNKWKHEDEVWGIPVFSDYPIDHDKIKDELGGCVEAEKAVITSPVIDENWDFGETVGELIEDLKKLPKDMPVETNWAGMGVRTDSFYDDATNTIYMHSSLTISD</sequence>
<proteinExistence type="predicted"/>
<reference evidence="1 2" key="1">
    <citation type="submission" date="2017-10" db="EMBL/GenBank/DDBJ databases">
        <title>Isolation and characterisation of Lactobacillus bacteriophages that infect wine-derived L. plantarum strains.</title>
        <authorList>
            <person name="Kyrkou I."/>
            <person name="Hestbjerg Hansen L."/>
        </authorList>
    </citation>
    <scope>NUCLEOTIDE SEQUENCE [LARGE SCALE GENOMIC DNA]</scope>
</reference>
<dbReference type="RefSeq" id="YP_009795864.1">
    <property type="nucleotide sequence ID" value="NC_047897.1"/>
</dbReference>